<name>A0A6J5KKX4_9CAUD</name>
<dbReference type="InterPro" id="IPR044038">
    <property type="entry name" value="dATP/dGTP_diPOhydrolase_N"/>
</dbReference>
<evidence type="ECO:0000313" key="2">
    <source>
        <dbReference type="EMBL" id="CAB4121020.1"/>
    </source>
</evidence>
<dbReference type="Pfam" id="PF18909">
    <property type="entry name" value="dGTP_diPhyd_N"/>
    <property type="match status" value="1"/>
</dbReference>
<evidence type="ECO:0000259" key="1">
    <source>
        <dbReference type="Pfam" id="PF18909"/>
    </source>
</evidence>
<sequence>MKKNLGPMSPPFPMPKGINSLPKNEPISIKGIGDVNSDAKGSGARYNSGKADLSLIPLSTLEDEARVWMYGKEKYAAWNWAKGMAWSVPFACAMRHLAAWQAGEDIDAESGQPHLAHAMCNLRMLTLYSKNYLEGDDRPPKELMP</sequence>
<organism evidence="2">
    <name type="scientific">uncultured Caudovirales phage</name>
    <dbReference type="NCBI Taxonomy" id="2100421"/>
    <lineage>
        <taxon>Viruses</taxon>
        <taxon>Duplodnaviria</taxon>
        <taxon>Heunggongvirae</taxon>
        <taxon>Uroviricota</taxon>
        <taxon>Caudoviricetes</taxon>
        <taxon>Peduoviridae</taxon>
        <taxon>Maltschvirus</taxon>
        <taxon>Maltschvirus maltsch</taxon>
    </lineage>
</organism>
<protein>
    <recommendedName>
        <fullName evidence="1">dATP/dGTP diphosphohydrolase N-terminal domain-containing protein</fullName>
    </recommendedName>
</protein>
<accession>A0A6J5KKX4</accession>
<reference evidence="2" key="1">
    <citation type="submission" date="2020-04" db="EMBL/GenBank/DDBJ databases">
        <authorList>
            <person name="Chiriac C."/>
            <person name="Salcher M."/>
            <person name="Ghai R."/>
            <person name="Kavagutti S V."/>
        </authorList>
    </citation>
    <scope>NUCLEOTIDE SEQUENCE</scope>
</reference>
<feature type="domain" description="dATP/dGTP diphosphohydrolase N-terminal" evidence="1">
    <location>
        <begin position="41"/>
        <end position="138"/>
    </location>
</feature>
<dbReference type="EMBL" id="LR796141">
    <property type="protein sequence ID" value="CAB4121020.1"/>
    <property type="molecule type" value="Genomic_DNA"/>
</dbReference>
<proteinExistence type="predicted"/>
<gene>
    <name evidence="2" type="ORF">UFOVP7_18</name>
</gene>